<dbReference type="PANTHER" id="PTHR32347:SF14">
    <property type="entry name" value="EFFLUX SYSTEM COMPONENT YKNX-RELATED"/>
    <property type="match status" value="1"/>
</dbReference>
<organism evidence="8 9">
    <name type="scientific">Alkaliphilus flagellatus</name>
    <dbReference type="NCBI Taxonomy" id="2841507"/>
    <lineage>
        <taxon>Bacteria</taxon>
        <taxon>Bacillati</taxon>
        <taxon>Bacillota</taxon>
        <taxon>Clostridia</taxon>
        <taxon>Peptostreptococcales</taxon>
        <taxon>Natronincolaceae</taxon>
        <taxon>Alkaliphilus</taxon>
    </lineage>
</organism>
<keyword evidence="5" id="KW-0812">Transmembrane</keyword>
<keyword evidence="2 3" id="KW-0175">Coiled coil</keyword>
<evidence type="ECO:0000259" key="7">
    <source>
        <dbReference type="Pfam" id="PF25990"/>
    </source>
</evidence>
<evidence type="ECO:0000256" key="3">
    <source>
        <dbReference type="SAM" id="Coils"/>
    </source>
</evidence>
<keyword evidence="5" id="KW-0472">Membrane</keyword>
<comment type="caution">
    <text evidence="8">The sequence shown here is derived from an EMBL/GenBank/DDBJ whole genome shotgun (WGS) entry which is preliminary data.</text>
</comment>
<proteinExistence type="predicted"/>
<feature type="coiled-coil region" evidence="3">
    <location>
        <begin position="106"/>
        <end position="133"/>
    </location>
</feature>
<keyword evidence="9" id="KW-1185">Reference proteome</keyword>
<feature type="region of interest" description="Disordered" evidence="4">
    <location>
        <begin position="528"/>
        <end position="556"/>
    </location>
</feature>
<dbReference type="Proteomes" id="UP000779508">
    <property type="component" value="Unassembled WGS sequence"/>
</dbReference>
<sequence>MFQRTIMIILVVVIILGGGFYAYQQLVPEVQDVDAGPVYATQEVIRGDISVGVNTIGQLNPSDGGGIRVSDALRMSGYSGEFIIDQILVKEGDSVSKGQTLVRLAATGLNDKISELEDEVKREEQALMRLTDLPREKIRDIDPSQGVTVRAPISGRVQDLDIVEGDKILQGQTINRIVDISTYNIPLRLTPGEYGRVKKGDKVNIHFANFEGTYEGIITRINPNPAPSGTSEDKQQGYIYRATVEGKNVGLVQPNMSVRVGTGTPQGQTNFFMNDSIVEKYVNQERVASSTEGIVTEVHVQEMDEVEEGDPIISLAGADVQETIQTRLDKIRELESKIRELNAIFPMLEITSTMDGVVADVFRQEGESTTPGDWLGHVYTTSSMSMFAEVDDIDVLYVTQGSEVKVTVDAIPGETYEGEVKEVSTRARGEGGGGLSKFSVYIDVKGGPQLRPGMQAKGYIDAGTAEDVLLIPIEAIFQEENKHKVEILDANGEAQVVNVELGLMNDRHAEVISGLEEGDLVITGSSRDLLPSQEDKTNNNNNLIPDKPTEEETAED</sequence>
<dbReference type="Pfam" id="PF25967">
    <property type="entry name" value="RND-MFP_C"/>
    <property type="match status" value="1"/>
</dbReference>
<feature type="domain" description="YknX-like beta-barrel" evidence="7">
    <location>
        <begin position="388"/>
        <end position="456"/>
    </location>
</feature>
<dbReference type="EMBL" id="JAHLQK010000003">
    <property type="protein sequence ID" value="MBU5676519.1"/>
    <property type="molecule type" value="Genomic_DNA"/>
</dbReference>
<dbReference type="InterPro" id="IPR058636">
    <property type="entry name" value="Beta-barrel_YknX"/>
</dbReference>
<accession>A0ABS6G2Y5</accession>
<dbReference type="InterPro" id="IPR050465">
    <property type="entry name" value="UPF0194_transport"/>
</dbReference>
<evidence type="ECO:0000256" key="4">
    <source>
        <dbReference type="SAM" id="MobiDB-lite"/>
    </source>
</evidence>
<evidence type="ECO:0000313" key="9">
    <source>
        <dbReference type="Proteomes" id="UP000779508"/>
    </source>
</evidence>
<dbReference type="Pfam" id="PF25990">
    <property type="entry name" value="Beta-barrel_YknX"/>
    <property type="match status" value="1"/>
</dbReference>
<evidence type="ECO:0000313" key="8">
    <source>
        <dbReference type="EMBL" id="MBU5676519.1"/>
    </source>
</evidence>
<evidence type="ECO:0000256" key="2">
    <source>
        <dbReference type="ARBA" id="ARBA00023054"/>
    </source>
</evidence>
<evidence type="ECO:0000259" key="6">
    <source>
        <dbReference type="Pfam" id="PF25967"/>
    </source>
</evidence>
<dbReference type="PANTHER" id="PTHR32347">
    <property type="entry name" value="EFFLUX SYSTEM COMPONENT YKNX-RELATED"/>
    <property type="match status" value="1"/>
</dbReference>
<keyword evidence="5" id="KW-1133">Transmembrane helix</keyword>
<gene>
    <name evidence="8" type="ORF">KQI88_08825</name>
</gene>
<protein>
    <submittedName>
        <fullName evidence="8">Efflux RND transporter periplasmic adaptor subunit</fullName>
    </submittedName>
</protein>
<comment type="subcellular location">
    <subcellularLocation>
        <location evidence="1">Cell envelope</location>
    </subcellularLocation>
</comment>
<feature type="domain" description="Multidrug resistance protein MdtA-like C-terminal permuted SH3" evidence="6">
    <location>
        <begin position="467"/>
        <end position="524"/>
    </location>
</feature>
<evidence type="ECO:0000256" key="1">
    <source>
        <dbReference type="ARBA" id="ARBA00004196"/>
    </source>
</evidence>
<name>A0ABS6G2Y5_9FIRM</name>
<reference evidence="8 9" key="1">
    <citation type="submission" date="2021-06" db="EMBL/GenBank/DDBJ databases">
        <authorList>
            <person name="Sun Q."/>
            <person name="Li D."/>
        </authorList>
    </citation>
    <scope>NUCLEOTIDE SEQUENCE [LARGE SCALE GENOMIC DNA]</scope>
    <source>
        <strain evidence="8 9">MSJ-5</strain>
    </source>
</reference>
<feature type="transmembrane region" description="Helical" evidence="5">
    <location>
        <begin position="5"/>
        <end position="23"/>
    </location>
</feature>
<evidence type="ECO:0000256" key="5">
    <source>
        <dbReference type="SAM" id="Phobius"/>
    </source>
</evidence>
<dbReference type="InterPro" id="IPR058627">
    <property type="entry name" value="MdtA-like_C"/>
</dbReference>
<dbReference type="RefSeq" id="WP_216416343.1">
    <property type="nucleotide sequence ID" value="NZ_JAHLQK010000003.1"/>
</dbReference>